<comment type="cofactor">
    <cofactor evidence="1">
        <name>pyridoxal 5'-phosphate</name>
        <dbReference type="ChEBI" id="CHEBI:597326"/>
    </cofactor>
</comment>
<dbReference type="PANTHER" id="PTHR11601:SF50">
    <property type="entry name" value="CYSTEINE DESULFURASE ISCS 2-RELATED"/>
    <property type="match status" value="1"/>
</dbReference>
<dbReference type="SUPFAM" id="SSF53383">
    <property type="entry name" value="PLP-dependent transferases"/>
    <property type="match status" value="1"/>
</dbReference>
<dbReference type="PIRSF" id="PIRSF005572">
    <property type="entry name" value="NifS"/>
    <property type="match status" value="1"/>
</dbReference>
<evidence type="ECO:0000259" key="7">
    <source>
        <dbReference type="Pfam" id="PF00266"/>
    </source>
</evidence>
<dbReference type="Pfam" id="PF00266">
    <property type="entry name" value="Aminotran_5"/>
    <property type="match status" value="1"/>
</dbReference>
<keyword evidence="3" id="KW-0479">Metal-binding</keyword>
<keyword evidence="6" id="KW-0411">Iron-sulfur</keyword>
<comment type="similarity">
    <text evidence="2">Belongs to the class-V pyridoxal-phosphate-dependent aminotransferase family. NifS/IscS subfamily.</text>
</comment>
<organism evidence="8 9">
    <name type="scientific">Peribacillus simplex</name>
    <dbReference type="NCBI Taxonomy" id="1478"/>
    <lineage>
        <taxon>Bacteria</taxon>
        <taxon>Bacillati</taxon>
        <taxon>Bacillota</taxon>
        <taxon>Bacilli</taxon>
        <taxon>Bacillales</taxon>
        <taxon>Bacillaceae</taxon>
        <taxon>Peribacillus</taxon>
    </lineage>
</organism>
<feature type="domain" description="Aminotransferase class V" evidence="7">
    <location>
        <begin position="2"/>
        <end position="361"/>
    </location>
</feature>
<dbReference type="RefSeq" id="WP_061142262.1">
    <property type="nucleotide sequence ID" value="NZ_LNNH01000019.1"/>
</dbReference>
<evidence type="ECO:0000313" key="9">
    <source>
        <dbReference type="Proteomes" id="UP000064189"/>
    </source>
</evidence>
<dbReference type="InterPro" id="IPR015422">
    <property type="entry name" value="PyrdxlP-dep_Trfase_small"/>
</dbReference>
<dbReference type="InterPro" id="IPR015424">
    <property type="entry name" value="PyrdxlP-dep_Trfase"/>
</dbReference>
<evidence type="ECO:0000313" key="8">
    <source>
        <dbReference type="EMBL" id="KWW20074.1"/>
    </source>
</evidence>
<name>A0A109MYH8_9BACI</name>
<dbReference type="InterPro" id="IPR016454">
    <property type="entry name" value="Cysteine_dSase"/>
</dbReference>
<gene>
    <name evidence="8" type="ORF">AS888_06555</name>
</gene>
<dbReference type="Proteomes" id="UP000064189">
    <property type="component" value="Unassembled WGS sequence"/>
</dbReference>
<dbReference type="GO" id="GO:0031071">
    <property type="term" value="F:cysteine desulfurase activity"/>
    <property type="evidence" value="ECO:0007669"/>
    <property type="project" value="UniProtKB-ARBA"/>
</dbReference>
<dbReference type="Gene3D" id="3.40.640.10">
    <property type="entry name" value="Type I PLP-dependent aspartate aminotransferase-like (Major domain)"/>
    <property type="match status" value="1"/>
</dbReference>
<dbReference type="AlphaFoldDB" id="A0A109MYH8"/>
<comment type="caution">
    <text evidence="8">The sequence shown here is derived from an EMBL/GenBank/DDBJ whole genome shotgun (WGS) entry which is preliminary data.</text>
</comment>
<evidence type="ECO:0000256" key="5">
    <source>
        <dbReference type="ARBA" id="ARBA00023004"/>
    </source>
</evidence>
<protein>
    <submittedName>
        <fullName evidence="8">Cysteine desulfurase</fullName>
    </submittedName>
</protein>
<evidence type="ECO:0000256" key="2">
    <source>
        <dbReference type="ARBA" id="ARBA00006490"/>
    </source>
</evidence>
<keyword evidence="5" id="KW-0408">Iron</keyword>
<dbReference type="GO" id="GO:0046872">
    <property type="term" value="F:metal ion binding"/>
    <property type="evidence" value="ECO:0007669"/>
    <property type="project" value="UniProtKB-KW"/>
</dbReference>
<reference evidence="8 9" key="1">
    <citation type="submission" date="2015-11" db="EMBL/GenBank/DDBJ databases">
        <title>Genome Sequence of Bacillus simplex strain VanAntwerpen2.</title>
        <authorList>
            <person name="Couger M.B."/>
        </authorList>
    </citation>
    <scope>NUCLEOTIDE SEQUENCE [LARGE SCALE GENOMIC DNA]</scope>
    <source>
        <strain evidence="8 9">VanAntwerpen02</strain>
    </source>
</reference>
<sequence>MIYFDNSATTKPYPEVIESFMKISSDYFGNPSSLHGLGVQAEKLLAAARRQVADLLKVKGSEIYFTSGGTEGNNLAIKGAAQSQMKRGKHIITTAIEHPSVEDACQSLTKLGFEITILPVNEYGQIEMTDLKGALRDDTILVSVMHVNNEVGSIQPIAEIGNWLRQYPQVLFHVDNVQGAGKVPLSLREAHVDLCTFSGHKIHGLKGTGFLYVRDGVRIDPLFHGGNQETQIRSGTENVAGIVALSKAFRISMNNQLLYHDKLEKIKNYLYKGLSDMEGVLVNSPSEGAPHILNFSVPLLKSEVLLHALESDGIFVSTTSACSSKKRTVSKTVDAMFHDPARSESVLRISTTYGNELDEAKQVLAAIQKIVANLEKIMRVAK</sequence>
<evidence type="ECO:0000256" key="6">
    <source>
        <dbReference type="ARBA" id="ARBA00023014"/>
    </source>
</evidence>
<keyword evidence="4" id="KW-0663">Pyridoxal phosphate</keyword>
<evidence type="ECO:0000256" key="4">
    <source>
        <dbReference type="ARBA" id="ARBA00022898"/>
    </source>
</evidence>
<evidence type="ECO:0000256" key="1">
    <source>
        <dbReference type="ARBA" id="ARBA00001933"/>
    </source>
</evidence>
<evidence type="ECO:0000256" key="3">
    <source>
        <dbReference type="ARBA" id="ARBA00022723"/>
    </source>
</evidence>
<accession>A0A109MYH8</accession>
<dbReference type="EMBL" id="LNNH01000019">
    <property type="protein sequence ID" value="KWW20074.1"/>
    <property type="molecule type" value="Genomic_DNA"/>
</dbReference>
<dbReference type="Gene3D" id="3.90.1150.10">
    <property type="entry name" value="Aspartate Aminotransferase, domain 1"/>
    <property type="match status" value="1"/>
</dbReference>
<dbReference type="InterPro" id="IPR000192">
    <property type="entry name" value="Aminotrans_V_dom"/>
</dbReference>
<dbReference type="GO" id="GO:0051536">
    <property type="term" value="F:iron-sulfur cluster binding"/>
    <property type="evidence" value="ECO:0007669"/>
    <property type="project" value="UniProtKB-KW"/>
</dbReference>
<proteinExistence type="inferred from homology"/>
<dbReference type="FunFam" id="3.40.640.10:FF:000084">
    <property type="entry name" value="IscS-like cysteine desulfurase"/>
    <property type="match status" value="1"/>
</dbReference>
<keyword evidence="9" id="KW-1185">Reference proteome</keyword>
<dbReference type="InterPro" id="IPR015421">
    <property type="entry name" value="PyrdxlP-dep_Trfase_major"/>
</dbReference>
<dbReference type="PANTHER" id="PTHR11601">
    <property type="entry name" value="CYSTEINE DESULFURYLASE FAMILY MEMBER"/>
    <property type="match status" value="1"/>
</dbReference>